<dbReference type="Gene3D" id="3.40.605.10">
    <property type="entry name" value="Aldehyde Dehydrogenase, Chain A, domain 1"/>
    <property type="match status" value="1"/>
</dbReference>
<evidence type="ECO:0000313" key="7">
    <source>
        <dbReference type="Proteomes" id="UP000621454"/>
    </source>
</evidence>
<dbReference type="RefSeq" id="WP_188585204.1">
    <property type="nucleotide sequence ID" value="NZ_BMGC01000003.1"/>
</dbReference>
<evidence type="ECO:0000256" key="2">
    <source>
        <dbReference type="ARBA" id="ARBA00023002"/>
    </source>
</evidence>
<organism evidence="6 7">
    <name type="scientific">Gordonia jinhuaensis</name>
    <dbReference type="NCBI Taxonomy" id="1517702"/>
    <lineage>
        <taxon>Bacteria</taxon>
        <taxon>Bacillati</taxon>
        <taxon>Actinomycetota</taxon>
        <taxon>Actinomycetes</taxon>
        <taxon>Mycobacteriales</taxon>
        <taxon>Gordoniaceae</taxon>
        <taxon>Gordonia</taxon>
    </lineage>
</organism>
<evidence type="ECO:0000256" key="4">
    <source>
        <dbReference type="RuleBase" id="RU003345"/>
    </source>
</evidence>
<evidence type="ECO:0000259" key="5">
    <source>
        <dbReference type="Pfam" id="PF00171"/>
    </source>
</evidence>
<reference evidence="6" key="2">
    <citation type="submission" date="2020-09" db="EMBL/GenBank/DDBJ databases">
        <authorList>
            <person name="Sun Q."/>
            <person name="Zhou Y."/>
        </authorList>
    </citation>
    <scope>NUCLEOTIDE SEQUENCE</scope>
    <source>
        <strain evidence="6">CGMCC 1.12827</strain>
    </source>
</reference>
<dbReference type="InterPro" id="IPR016161">
    <property type="entry name" value="Ald_DH/histidinol_DH"/>
</dbReference>
<dbReference type="Gene3D" id="3.40.309.10">
    <property type="entry name" value="Aldehyde Dehydrogenase, Chain A, domain 2"/>
    <property type="match status" value="1"/>
</dbReference>
<gene>
    <name evidence="6" type="ORF">GCM10011489_07180</name>
</gene>
<dbReference type="PANTHER" id="PTHR43353">
    <property type="entry name" value="SUCCINATE-SEMIALDEHYDE DEHYDROGENASE, MITOCHONDRIAL"/>
    <property type="match status" value="1"/>
</dbReference>
<feature type="domain" description="Aldehyde dehydrogenase" evidence="5">
    <location>
        <begin position="30"/>
        <end position="488"/>
    </location>
</feature>
<protein>
    <submittedName>
        <fullName evidence="6">Succinate-semialdehyde dehydrogenase</fullName>
    </submittedName>
</protein>
<dbReference type="SUPFAM" id="SSF53720">
    <property type="entry name" value="ALDH-like"/>
    <property type="match status" value="1"/>
</dbReference>
<reference evidence="6" key="1">
    <citation type="journal article" date="2014" name="Int. J. Syst. Evol. Microbiol.">
        <title>Complete genome sequence of Corynebacterium casei LMG S-19264T (=DSM 44701T), isolated from a smear-ripened cheese.</title>
        <authorList>
            <consortium name="US DOE Joint Genome Institute (JGI-PGF)"/>
            <person name="Walter F."/>
            <person name="Albersmeier A."/>
            <person name="Kalinowski J."/>
            <person name="Ruckert C."/>
        </authorList>
    </citation>
    <scope>NUCLEOTIDE SEQUENCE</scope>
    <source>
        <strain evidence="6">CGMCC 1.12827</strain>
    </source>
</reference>
<feature type="active site" evidence="3">
    <location>
        <position position="265"/>
    </location>
</feature>
<evidence type="ECO:0000313" key="6">
    <source>
        <dbReference type="EMBL" id="GGB21570.1"/>
    </source>
</evidence>
<dbReference type="PROSITE" id="PS00687">
    <property type="entry name" value="ALDEHYDE_DEHYDR_GLU"/>
    <property type="match status" value="1"/>
</dbReference>
<dbReference type="InterPro" id="IPR050740">
    <property type="entry name" value="Aldehyde_DH_Superfamily"/>
</dbReference>
<dbReference type="Proteomes" id="UP000621454">
    <property type="component" value="Unassembled WGS sequence"/>
</dbReference>
<dbReference type="GO" id="GO:0009450">
    <property type="term" value="P:gamma-aminobutyric acid catabolic process"/>
    <property type="evidence" value="ECO:0007669"/>
    <property type="project" value="TreeGrafter"/>
</dbReference>
<evidence type="ECO:0000256" key="1">
    <source>
        <dbReference type="ARBA" id="ARBA00009986"/>
    </source>
</evidence>
<dbReference type="InterPro" id="IPR015590">
    <property type="entry name" value="Aldehyde_DH_dom"/>
</dbReference>
<proteinExistence type="inferred from homology"/>
<name>A0A916WR19_9ACTN</name>
<dbReference type="FunFam" id="3.40.309.10:FF:000004">
    <property type="entry name" value="Succinate-semialdehyde dehydrogenase I"/>
    <property type="match status" value="1"/>
</dbReference>
<dbReference type="Pfam" id="PF00171">
    <property type="entry name" value="Aldedh"/>
    <property type="match status" value="1"/>
</dbReference>
<accession>A0A916WR19</accession>
<dbReference type="InterPro" id="IPR016163">
    <property type="entry name" value="Ald_DH_C"/>
</dbReference>
<dbReference type="GO" id="GO:0004777">
    <property type="term" value="F:succinate-semialdehyde dehydrogenase (NAD+) activity"/>
    <property type="evidence" value="ECO:0007669"/>
    <property type="project" value="TreeGrafter"/>
</dbReference>
<dbReference type="EMBL" id="BMGC01000003">
    <property type="protein sequence ID" value="GGB21570.1"/>
    <property type="molecule type" value="Genomic_DNA"/>
</dbReference>
<evidence type="ECO:0000256" key="3">
    <source>
        <dbReference type="PROSITE-ProRule" id="PRU10007"/>
    </source>
</evidence>
<dbReference type="InterPro" id="IPR016162">
    <property type="entry name" value="Ald_DH_N"/>
</dbReference>
<dbReference type="CDD" id="cd07103">
    <property type="entry name" value="ALDH_F5_SSADH_GabD"/>
    <property type="match status" value="1"/>
</dbReference>
<dbReference type="InterPro" id="IPR029510">
    <property type="entry name" value="Ald_DH_CS_GLU"/>
</dbReference>
<dbReference type="AlphaFoldDB" id="A0A916WR19"/>
<dbReference type="FunFam" id="3.40.605.10:FF:000007">
    <property type="entry name" value="NAD/NADP-dependent betaine aldehyde dehydrogenase"/>
    <property type="match status" value="1"/>
</dbReference>
<dbReference type="PANTHER" id="PTHR43353:SF5">
    <property type="entry name" value="SUCCINATE-SEMIALDEHYDE DEHYDROGENASE, MITOCHONDRIAL"/>
    <property type="match status" value="1"/>
</dbReference>
<dbReference type="FunFam" id="3.40.605.10:FF:000026">
    <property type="entry name" value="Aldehyde dehydrogenase, putative"/>
    <property type="match status" value="1"/>
</dbReference>
<comment type="caution">
    <text evidence="6">The sequence shown here is derived from an EMBL/GenBank/DDBJ whole genome shotgun (WGS) entry which is preliminary data.</text>
</comment>
<keyword evidence="7" id="KW-1185">Reference proteome</keyword>
<comment type="similarity">
    <text evidence="1 4">Belongs to the aldehyde dehydrogenase family.</text>
</comment>
<keyword evidence="2 4" id="KW-0560">Oxidoreductase</keyword>
<sequence>MTETAILPAACRDLLDSVPTGLFIDGRFRPAQSGATFAVSDPASGDTLIEVADAGVEDASAAMESAVGAFDAWAATAPRERSEILRAAFDLVRKRADDFALLMSLELGRALPDSVNEVNYGAEFLRWFAEEAVRINGRYTTSPSGNGRILVTHQPVGVALAITPWNFPLAMGTRKIGPALAAGAPIIVKPAEETPLTMLALAQVFDEVGLPPGVLSVIQTSHAAQVSAPLIDDPRLAKISFTGSTEVGRMLLGQAAQNVQRTSMELGGNAPFLVFEDADIDLAVQGAFLAKMRNGGEACTAANRFLVHADVAEEFTSSLMDKMGQLQVGPGYAEGTTLGPLVNQQQFDSVAASVVGAVGEGARIRLGGEAIEGAGYFYPATVLDEVPADAPVTQAEIFGPVAVVSTFTTEDEAVSAANATEFGLAAYIYTRDVDRAFRVSERLESGMVGVNRGVISDVAAPFGGVKQSGLGREGGSEGIYEYLTTKYIAFT</sequence>